<reference evidence="3" key="3">
    <citation type="submission" date="2020-12" db="UniProtKB">
        <authorList>
            <consortium name="EnsemblPlants"/>
        </authorList>
    </citation>
    <scope>IDENTIFICATION</scope>
</reference>
<keyword evidence="1" id="KW-0472">Membrane</keyword>
<keyword evidence="1" id="KW-1133">Transmembrane helix</keyword>
<evidence type="ECO:0000313" key="4">
    <source>
        <dbReference type="Proteomes" id="UP000006727"/>
    </source>
</evidence>
<dbReference type="EnsemblPlants" id="Pp3c20_23037V3.1">
    <property type="protein sequence ID" value="PAC:32946456.CDS.1"/>
    <property type="gene ID" value="Pp3c20_23037"/>
</dbReference>
<dbReference type="InParanoid" id="A0A2K1IW93"/>
<dbReference type="Gramene" id="Pp3c20_23037V3.1">
    <property type="protein sequence ID" value="PAC:32946456.CDS.1"/>
    <property type="gene ID" value="Pp3c20_23037"/>
</dbReference>
<proteinExistence type="predicted"/>
<evidence type="ECO:0000256" key="1">
    <source>
        <dbReference type="SAM" id="Phobius"/>
    </source>
</evidence>
<dbReference type="EMBL" id="ABEU02000020">
    <property type="protein sequence ID" value="PNR33538.1"/>
    <property type="molecule type" value="Genomic_DNA"/>
</dbReference>
<name>A0A2K1IW93_PHYPA</name>
<dbReference type="Proteomes" id="UP000006727">
    <property type="component" value="Chromosome 20"/>
</dbReference>
<keyword evidence="1" id="KW-0812">Transmembrane</keyword>
<accession>A0A2K1IW93</accession>
<reference evidence="2 4" key="1">
    <citation type="journal article" date="2008" name="Science">
        <title>The Physcomitrella genome reveals evolutionary insights into the conquest of land by plants.</title>
        <authorList>
            <person name="Rensing S."/>
            <person name="Lang D."/>
            <person name="Zimmer A."/>
            <person name="Terry A."/>
            <person name="Salamov A."/>
            <person name="Shapiro H."/>
            <person name="Nishiyama T."/>
            <person name="Perroud P.-F."/>
            <person name="Lindquist E."/>
            <person name="Kamisugi Y."/>
            <person name="Tanahashi T."/>
            <person name="Sakakibara K."/>
            <person name="Fujita T."/>
            <person name="Oishi K."/>
            <person name="Shin-I T."/>
            <person name="Kuroki Y."/>
            <person name="Toyoda A."/>
            <person name="Suzuki Y."/>
            <person name="Hashimoto A."/>
            <person name="Yamaguchi K."/>
            <person name="Sugano A."/>
            <person name="Kohara Y."/>
            <person name="Fujiyama A."/>
            <person name="Anterola A."/>
            <person name="Aoki S."/>
            <person name="Ashton N."/>
            <person name="Barbazuk W.B."/>
            <person name="Barker E."/>
            <person name="Bennetzen J."/>
            <person name="Bezanilla M."/>
            <person name="Blankenship R."/>
            <person name="Cho S.H."/>
            <person name="Dutcher S."/>
            <person name="Estelle M."/>
            <person name="Fawcett J.A."/>
            <person name="Gundlach H."/>
            <person name="Hanada K."/>
            <person name="Heyl A."/>
            <person name="Hicks K.A."/>
            <person name="Hugh J."/>
            <person name="Lohr M."/>
            <person name="Mayer K."/>
            <person name="Melkozernov A."/>
            <person name="Murata T."/>
            <person name="Nelson D."/>
            <person name="Pils B."/>
            <person name="Prigge M."/>
            <person name="Reiss B."/>
            <person name="Renner T."/>
            <person name="Rombauts S."/>
            <person name="Rushton P."/>
            <person name="Sanderfoot A."/>
            <person name="Schween G."/>
            <person name="Shiu S.-H."/>
            <person name="Stueber K."/>
            <person name="Theodoulou F.L."/>
            <person name="Tu H."/>
            <person name="Van de Peer Y."/>
            <person name="Verrier P.J."/>
            <person name="Waters E."/>
            <person name="Wood A."/>
            <person name="Yang L."/>
            <person name="Cove D."/>
            <person name="Cuming A."/>
            <person name="Hasebe M."/>
            <person name="Lucas S."/>
            <person name="Mishler D.B."/>
            <person name="Reski R."/>
            <person name="Grigoriev I."/>
            <person name="Quatrano R.S."/>
            <person name="Boore J.L."/>
        </authorList>
    </citation>
    <scope>NUCLEOTIDE SEQUENCE [LARGE SCALE GENOMIC DNA]</scope>
    <source>
        <strain evidence="3 4">cv. Gransden 2004</strain>
    </source>
</reference>
<sequence>MFLGPRQQATVLSRTGSSIVNCKHPDELQQGSDPASSRRKQIRNNRANKAAQVGQALLLLASCLCFLPVVSSLALNLLPLCISFSVIISPPSMPHLPNQFEVYTTALLKLALNVWLLWGLYQGRD</sequence>
<evidence type="ECO:0000313" key="2">
    <source>
        <dbReference type="EMBL" id="PNR33538.1"/>
    </source>
</evidence>
<protein>
    <submittedName>
        <fullName evidence="2 3">Uncharacterized protein</fullName>
    </submittedName>
</protein>
<feature type="transmembrane region" description="Helical" evidence="1">
    <location>
        <begin position="100"/>
        <end position="121"/>
    </location>
</feature>
<reference evidence="2 4" key="2">
    <citation type="journal article" date="2018" name="Plant J.">
        <title>The Physcomitrella patens chromosome-scale assembly reveals moss genome structure and evolution.</title>
        <authorList>
            <person name="Lang D."/>
            <person name="Ullrich K.K."/>
            <person name="Murat F."/>
            <person name="Fuchs J."/>
            <person name="Jenkins J."/>
            <person name="Haas F.B."/>
            <person name="Piednoel M."/>
            <person name="Gundlach H."/>
            <person name="Van Bel M."/>
            <person name="Meyberg R."/>
            <person name="Vives C."/>
            <person name="Morata J."/>
            <person name="Symeonidi A."/>
            <person name="Hiss M."/>
            <person name="Muchero W."/>
            <person name="Kamisugi Y."/>
            <person name="Saleh O."/>
            <person name="Blanc G."/>
            <person name="Decker E.L."/>
            <person name="van Gessel N."/>
            <person name="Grimwood J."/>
            <person name="Hayes R.D."/>
            <person name="Graham S.W."/>
            <person name="Gunter L.E."/>
            <person name="McDaniel S.F."/>
            <person name="Hoernstein S.N.W."/>
            <person name="Larsson A."/>
            <person name="Li F.W."/>
            <person name="Perroud P.F."/>
            <person name="Phillips J."/>
            <person name="Ranjan P."/>
            <person name="Rokshar D.S."/>
            <person name="Rothfels C.J."/>
            <person name="Schneider L."/>
            <person name="Shu S."/>
            <person name="Stevenson D.W."/>
            <person name="Thummler F."/>
            <person name="Tillich M."/>
            <person name="Villarreal Aguilar J.C."/>
            <person name="Widiez T."/>
            <person name="Wong G.K."/>
            <person name="Wymore A."/>
            <person name="Zhang Y."/>
            <person name="Zimmer A.D."/>
            <person name="Quatrano R.S."/>
            <person name="Mayer K.F.X."/>
            <person name="Goodstein D."/>
            <person name="Casacuberta J.M."/>
            <person name="Vandepoele K."/>
            <person name="Reski R."/>
            <person name="Cuming A.C."/>
            <person name="Tuskan G.A."/>
            <person name="Maumus F."/>
            <person name="Salse J."/>
            <person name="Schmutz J."/>
            <person name="Rensing S.A."/>
        </authorList>
    </citation>
    <scope>NUCLEOTIDE SEQUENCE [LARGE SCALE GENOMIC DNA]</scope>
    <source>
        <strain evidence="3 4">cv. Gransden 2004</strain>
    </source>
</reference>
<keyword evidence="4" id="KW-1185">Reference proteome</keyword>
<gene>
    <name evidence="2" type="ORF">PHYPA_025482</name>
</gene>
<organism evidence="2">
    <name type="scientific">Physcomitrium patens</name>
    <name type="common">Spreading-leaved earth moss</name>
    <name type="synonym">Physcomitrella patens</name>
    <dbReference type="NCBI Taxonomy" id="3218"/>
    <lineage>
        <taxon>Eukaryota</taxon>
        <taxon>Viridiplantae</taxon>
        <taxon>Streptophyta</taxon>
        <taxon>Embryophyta</taxon>
        <taxon>Bryophyta</taxon>
        <taxon>Bryophytina</taxon>
        <taxon>Bryopsida</taxon>
        <taxon>Funariidae</taxon>
        <taxon>Funariales</taxon>
        <taxon>Funariaceae</taxon>
        <taxon>Physcomitrium</taxon>
    </lineage>
</organism>
<evidence type="ECO:0000313" key="3">
    <source>
        <dbReference type="EnsemblPlants" id="PAC:32946456.CDS.1"/>
    </source>
</evidence>
<dbReference type="AlphaFoldDB" id="A0A2K1IW93"/>
<dbReference type="PaxDb" id="3218-PP1S241_51V6.1"/>
<feature type="transmembrane region" description="Helical" evidence="1">
    <location>
        <begin position="56"/>
        <end position="88"/>
    </location>
</feature>